<dbReference type="EMBL" id="CP043028">
    <property type="protein sequence ID" value="QFJ56087.1"/>
    <property type="molecule type" value="Genomic_DNA"/>
</dbReference>
<dbReference type="InterPro" id="IPR051453">
    <property type="entry name" value="MBL_Glyoxalase_II"/>
</dbReference>
<dbReference type="CDD" id="cd06262">
    <property type="entry name" value="metallo-hydrolase-like_MBL-fold"/>
    <property type="match status" value="1"/>
</dbReference>
<proteinExistence type="predicted"/>
<evidence type="ECO:0000313" key="7">
    <source>
        <dbReference type="Proteomes" id="UP000327030"/>
    </source>
</evidence>
<keyword evidence="4" id="KW-0862">Zinc</keyword>
<dbReference type="SMART" id="SM00849">
    <property type="entry name" value="Lactamase_B"/>
    <property type="match status" value="1"/>
</dbReference>
<evidence type="ECO:0000256" key="2">
    <source>
        <dbReference type="ARBA" id="ARBA00022723"/>
    </source>
</evidence>
<dbReference type="InterPro" id="IPR036866">
    <property type="entry name" value="RibonucZ/Hydroxyglut_hydro"/>
</dbReference>
<dbReference type="OrthoDB" id="9802248at2"/>
<accession>A0A5P6VU19</accession>
<dbReference type="InterPro" id="IPR001279">
    <property type="entry name" value="Metallo-B-lactamas"/>
</dbReference>
<keyword evidence="3" id="KW-0378">Hydrolase</keyword>
<evidence type="ECO:0000256" key="3">
    <source>
        <dbReference type="ARBA" id="ARBA00022801"/>
    </source>
</evidence>
<evidence type="ECO:0000259" key="5">
    <source>
        <dbReference type="SMART" id="SM00849"/>
    </source>
</evidence>
<comment type="cofactor">
    <cofactor evidence="1">
        <name>Zn(2+)</name>
        <dbReference type="ChEBI" id="CHEBI:29105"/>
    </cofactor>
</comment>
<evidence type="ECO:0000256" key="4">
    <source>
        <dbReference type="ARBA" id="ARBA00022833"/>
    </source>
</evidence>
<evidence type="ECO:0000313" key="6">
    <source>
        <dbReference type="EMBL" id="QFJ56087.1"/>
    </source>
</evidence>
<dbReference type="PANTHER" id="PTHR46233:SF3">
    <property type="entry name" value="HYDROXYACYLGLUTATHIONE HYDROLASE GLOC"/>
    <property type="match status" value="1"/>
</dbReference>
<dbReference type="PANTHER" id="PTHR46233">
    <property type="entry name" value="HYDROXYACYLGLUTATHIONE HYDROLASE GLOC"/>
    <property type="match status" value="1"/>
</dbReference>
<dbReference type="GO" id="GO:0046872">
    <property type="term" value="F:metal ion binding"/>
    <property type="evidence" value="ECO:0007669"/>
    <property type="project" value="UniProtKB-KW"/>
</dbReference>
<dbReference type="Proteomes" id="UP000327030">
    <property type="component" value="Chromosome 1"/>
</dbReference>
<sequence>MNLEIKQFTWDVVDSNSWLVVEDGHGLLVDAVDSQDLFDTIAVLKDLIVIVTHCHFDHIVGLNKIRELRSDVKAISTEKCSEYLGNVHRNMSAIATTFVSFYDGEVKRNVKIEPFTCEKADDTFDVIKEFEWYGHKVVLEAVYGHGDDGLLVILDNEYLFSGDTLLGIPTVTSFPRGSTKRFWAEDVPRLRKLSKSARTVYPGHGSPGEIADMLGKIIKGRV</sequence>
<feature type="domain" description="Metallo-beta-lactamase" evidence="5">
    <location>
        <begin position="14"/>
        <end position="204"/>
    </location>
</feature>
<dbReference type="KEGG" id="pxv:FXF36_14940"/>
<dbReference type="Gene3D" id="3.60.15.10">
    <property type="entry name" value="Ribonuclease Z/Hydroxyacylglutathione hydrolase-like"/>
    <property type="match status" value="1"/>
</dbReference>
<organism evidence="6 7">
    <name type="scientific">Pseudobutyrivibrio xylanivorans</name>
    <dbReference type="NCBI Taxonomy" id="185007"/>
    <lineage>
        <taxon>Bacteria</taxon>
        <taxon>Bacillati</taxon>
        <taxon>Bacillota</taxon>
        <taxon>Clostridia</taxon>
        <taxon>Lachnospirales</taxon>
        <taxon>Lachnospiraceae</taxon>
        <taxon>Pseudobutyrivibrio</taxon>
    </lineage>
</organism>
<protein>
    <submittedName>
        <fullName evidence="6">MBL fold metallo-hydrolase</fullName>
    </submittedName>
</protein>
<dbReference type="AlphaFoldDB" id="A0A5P6VU19"/>
<name>A0A5P6VU19_PSEXY</name>
<dbReference type="GO" id="GO:0016787">
    <property type="term" value="F:hydrolase activity"/>
    <property type="evidence" value="ECO:0007669"/>
    <property type="project" value="UniProtKB-KW"/>
</dbReference>
<dbReference type="SUPFAM" id="SSF56281">
    <property type="entry name" value="Metallo-hydrolase/oxidoreductase"/>
    <property type="match status" value="1"/>
</dbReference>
<reference evidence="7" key="1">
    <citation type="submission" date="2019-08" db="EMBL/GenBank/DDBJ databases">
        <title>Complete Genome Sequence of the Polysaccharide-Degrading Rumen Bacterium Pseudobutyrivibrio xylanivorans MA3014.</title>
        <authorList>
            <person name="Palevich N."/>
            <person name="Maclean P.H."/>
            <person name="Kelly W.J."/>
            <person name="Leahy S.C."/>
            <person name="Rakonjac J."/>
            <person name="Attwood G.T."/>
        </authorList>
    </citation>
    <scope>NUCLEOTIDE SEQUENCE [LARGE SCALE GENOMIC DNA]</scope>
    <source>
        <strain evidence="7">MA3014</strain>
    </source>
</reference>
<dbReference type="Pfam" id="PF00753">
    <property type="entry name" value="Lactamase_B"/>
    <property type="match status" value="1"/>
</dbReference>
<keyword evidence="2" id="KW-0479">Metal-binding</keyword>
<gene>
    <name evidence="6" type="ORF">FXF36_14940</name>
</gene>
<evidence type="ECO:0000256" key="1">
    <source>
        <dbReference type="ARBA" id="ARBA00001947"/>
    </source>
</evidence>